<dbReference type="InterPro" id="IPR005494">
    <property type="entry name" value="GSPS_pre-ATP-grasp-like_dom"/>
</dbReference>
<sequence>MKITKLKPLTKQDFEQIELSWHTDPDNTDYISDELIHVTQDEADAYYDACNELYDMYVEAAQYVIDNNLFYELDIPNNLIDTIVQSFNEDVHWHIYGRFDLAGGLDGAPIKLLEFNADTPTMLYETSAIQYALLKSNGYDEESQFNNVYDAISQNFQRLVTLSDDVSNFHEIYEGWKILFSSIRGNDEEEKTVRFLQDMANSAGMITDFCYVDEVSLSSSDGVFFNNANFEFWFKFIPWEDIAIDEPELALIINDIMANHKAIFLNPAYTLLFQSKRMLKILWDLYPNHPLLLETSYDKLNTKQVKKHAFGREGANISILDSRGVAINSKDGQYGNHKPIYQEFYPLNSANGSFYQANVFFSYESCALGFRKGSEIMDNYSKFVSHVIS</sequence>
<evidence type="ECO:0000256" key="5">
    <source>
        <dbReference type="ARBA" id="ARBA00022842"/>
    </source>
</evidence>
<accession>A0A099TZZ0</accession>
<dbReference type="STRING" id="216.LS73_03450"/>
<dbReference type="SUPFAM" id="SSF52440">
    <property type="entry name" value="PreATP-grasp domain"/>
    <property type="match status" value="1"/>
</dbReference>
<evidence type="ECO:0000256" key="1">
    <source>
        <dbReference type="ARBA" id="ARBA00022598"/>
    </source>
</evidence>
<evidence type="ECO:0000259" key="6">
    <source>
        <dbReference type="Pfam" id="PF03738"/>
    </source>
</evidence>
<dbReference type="Gene3D" id="3.30.1490.330">
    <property type="match status" value="1"/>
</dbReference>
<keyword evidence="2" id="KW-0479">Metal-binding</keyword>
<dbReference type="GO" id="GO:0016874">
    <property type="term" value="F:ligase activity"/>
    <property type="evidence" value="ECO:0007669"/>
    <property type="project" value="UniProtKB-KW"/>
</dbReference>
<keyword evidence="5" id="KW-0460">Magnesium</keyword>
<feature type="domain" description="Glutathionylspermidine synthase pre-ATP-grasp-like" evidence="6">
    <location>
        <begin position="11"/>
        <end position="388"/>
    </location>
</feature>
<evidence type="ECO:0000256" key="2">
    <source>
        <dbReference type="ARBA" id="ARBA00022723"/>
    </source>
</evidence>
<dbReference type="OrthoDB" id="9765517at2"/>
<dbReference type="AlphaFoldDB" id="A0A099TZZ0"/>
<dbReference type="GO" id="GO:0046872">
    <property type="term" value="F:metal ion binding"/>
    <property type="evidence" value="ECO:0007669"/>
    <property type="project" value="UniProtKB-KW"/>
</dbReference>
<evidence type="ECO:0000256" key="4">
    <source>
        <dbReference type="ARBA" id="ARBA00022840"/>
    </source>
</evidence>
<organism evidence="7 10">
    <name type="scientific">Helicobacter muridarum</name>
    <dbReference type="NCBI Taxonomy" id="216"/>
    <lineage>
        <taxon>Bacteria</taxon>
        <taxon>Pseudomonadati</taxon>
        <taxon>Campylobacterota</taxon>
        <taxon>Epsilonproteobacteria</taxon>
        <taxon>Campylobacterales</taxon>
        <taxon>Helicobacteraceae</taxon>
        <taxon>Helicobacter</taxon>
    </lineage>
</organism>
<reference evidence="8 9" key="1">
    <citation type="journal article" date="2014" name="Genome Announc.">
        <title>Draft genome sequences of eight enterohepatic helicobacter species isolated from both laboratory and wild rodents.</title>
        <authorList>
            <person name="Sheh A."/>
            <person name="Shen Z."/>
            <person name="Fox J.G."/>
        </authorList>
    </citation>
    <scope>NUCLEOTIDE SEQUENCE [LARGE SCALE GENOMIC DNA]</scope>
    <source>
        <strain evidence="8 9">ST1</strain>
    </source>
</reference>
<dbReference type="RefSeq" id="WP_034557600.1">
    <property type="nucleotide sequence ID" value="NZ_FZML01000006.1"/>
</dbReference>
<dbReference type="GO" id="GO:0005524">
    <property type="term" value="F:ATP binding"/>
    <property type="evidence" value="ECO:0007669"/>
    <property type="project" value="UniProtKB-KW"/>
</dbReference>
<evidence type="ECO:0000256" key="3">
    <source>
        <dbReference type="ARBA" id="ARBA00022741"/>
    </source>
</evidence>
<name>A0A099TZZ0_9HELI</name>
<dbReference type="Proteomes" id="UP000255139">
    <property type="component" value="Unassembled WGS sequence"/>
</dbReference>
<evidence type="ECO:0000313" key="8">
    <source>
        <dbReference type="EMBL" id="TLE00329.1"/>
    </source>
</evidence>
<dbReference type="EMBL" id="UGJE01000002">
    <property type="protein sequence ID" value="STQ85829.1"/>
    <property type="molecule type" value="Genomic_DNA"/>
</dbReference>
<evidence type="ECO:0000313" key="7">
    <source>
        <dbReference type="EMBL" id="STQ85829.1"/>
    </source>
</evidence>
<evidence type="ECO:0000313" key="9">
    <source>
        <dbReference type="Proteomes" id="UP000029922"/>
    </source>
</evidence>
<evidence type="ECO:0000313" key="10">
    <source>
        <dbReference type="Proteomes" id="UP000255139"/>
    </source>
</evidence>
<gene>
    <name evidence="7" type="primary">gsp</name>
    <name evidence="8" type="ORF">LS73_004910</name>
    <name evidence="7" type="ORF">NCTC12714_00617</name>
</gene>
<dbReference type="EMBL" id="JRPD02000008">
    <property type="protein sequence ID" value="TLE00329.1"/>
    <property type="molecule type" value="Genomic_DNA"/>
</dbReference>
<dbReference type="InterPro" id="IPR016185">
    <property type="entry name" value="PreATP-grasp_dom_sf"/>
</dbReference>
<keyword evidence="1" id="KW-0436">Ligase</keyword>
<dbReference type="Proteomes" id="UP000029922">
    <property type="component" value="Unassembled WGS sequence"/>
</dbReference>
<dbReference type="SUPFAM" id="SSF56059">
    <property type="entry name" value="Glutathione synthetase ATP-binding domain-like"/>
    <property type="match status" value="1"/>
</dbReference>
<keyword evidence="3" id="KW-0547">Nucleotide-binding</keyword>
<keyword evidence="4" id="KW-0067">ATP-binding</keyword>
<protein>
    <submittedName>
        <fullName evidence="7 8">Glutathionylspermidine synthase</fullName>
    </submittedName>
</protein>
<keyword evidence="10" id="KW-1185">Reference proteome</keyword>
<dbReference type="Pfam" id="PF03738">
    <property type="entry name" value="GSP_synth"/>
    <property type="match status" value="1"/>
</dbReference>
<reference evidence="7 10" key="2">
    <citation type="submission" date="2018-06" db="EMBL/GenBank/DDBJ databases">
        <authorList>
            <consortium name="Pathogen Informatics"/>
            <person name="Doyle S."/>
        </authorList>
    </citation>
    <scope>NUCLEOTIDE SEQUENCE [LARGE SCALE GENOMIC DNA]</scope>
    <source>
        <strain evidence="7 10">NCTC12714</strain>
    </source>
</reference>
<proteinExistence type="predicted"/>